<reference evidence="2" key="1">
    <citation type="submission" date="2022-04" db="EMBL/GenBank/DDBJ databases">
        <authorList>
            <person name="Seo M.-J."/>
        </authorList>
    </citation>
    <scope>NUCLEOTIDE SEQUENCE</scope>
    <source>
        <strain evidence="2">MBLB2552</strain>
    </source>
</reference>
<dbReference type="RefSeq" id="WP_248551607.1">
    <property type="nucleotide sequence ID" value="NZ_JALPRK010000007.1"/>
</dbReference>
<dbReference type="AlphaFoldDB" id="A0A9X1Y504"/>
<dbReference type="CDD" id="cd02440">
    <property type="entry name" value="AdoMet_MTases"/>
    <property type="match status" value="1"/>
</dbReference>
<accession>A0A9X1Y504</accession>
<sequence length="257" mass="29866">MPIDFHDRSNQSTYASRAAEVRWIKTIEKYVSVQGKHILDLGCGGGIYSKVFSQAGASHVTAMDYSSEMLKGAIENCKDLNNITFIQGSALETKLEKNLFDVLLERALIHHIENLRLCFQEAQRILKPNGRFIIQDRTAEDCSLPGSNTHIRGYFFEKYPQLLETETSRRYTSDEVLTALKQTGFNLIIEMEYWETRKIYSDFEELKNDLLNRTGRSILHELSDEELVDLTRYIQTKIENNEQIIEEDRWTVWIAEK</sequence>
<evidence type="ECO:0000259" key="1">
    <source>
        <dbReference type="Pfam" id="PF13847"/>
    </source>
</evidence>
<dbReference type="Gene3D" id="3.40.50.150">
    <property type="entry name" value="Vaccinia Virus protein VP39"/>
    <property type="match status" value="1"/>
</dbReference>
<dbReference type="InterPro" id="IPR029063">
    <property type="entry name" value="SAM-dependent_MTases_sf"/>
</dbReference>
<feature type="domain" description="Methyltransferase" evidence="1">
    <location>
        <begin position="34"/>
        <end position="138"/>
    </location>
</feature>
<evidence type="ECO:0000313" key="2">
    <source>
        <dbReference type="EMBL" id="MCK8487402.1"/>
    </source>
</evidence>
<comment type="caution">
    <text evidence="2">The sequence shown here is derived from an EMBL/GenBank/DDBJ whole genome shotgun (WGS) entry which is preliminary data.</text>
</comment>
<dbReference type="EMBL" id="JALPRK010000007">
    <property type="protein sequence ID" value="MCK8487402.1"/>
    <property type="molecule type" value="Genomic_DNA"/>
</dbReference>
<dbReference type="GO" id="GO:0008168">
    <property type="term" value="F:methyltransferase activity"/>
    <property type="evidence" value="ECO:0007669"/>
    <property type="project" value="UniProtKB-KW"/>
</dbReference>
<dbReference type="InterPro" id="IPR025714">
    <property type="entry name" value="Methyltranfer_dom"/>
</dbReference>
<dbReference type="Proteomes" id="UP001139534">
    <property type="component" value="Unassembled WGS sequence"/>
</dbReference>
<protein>
    <submittedName>
        <fullName evidence="2">Methyltransferase domain-containing protein</fullName>
    </submittedName>
</protein>
<dbReference type="PANTHER" id="PTHR43591:SF24">
    <property type="entry name" value="2-METHOXY-6-POLYPRENYL-1,4-BENZOQUINOL METHYLASE, MITOCHONDRIAL"/>
    <property type="match status" value="1"/>
</dbReference>
<gene>
    <name evidence="2" type="ORF">M0651_09475</name>
</gene>
<dbReference type="SUPFAM" id="SSF53335">
    <property type="entry name" value="S-adenosyl-L-methionine-dependent methyltransferases"/>
    <property type="match status" value="1"/>
</dbReference>
<evidence type="ECO:0000313" key="3">
    <source>
        <dbReference type="Proteomes" id="UP001139534"/>
    </source>
</evidence>
<dbReference type="GO" id="GO:0032259">
    <property type="term" value="P:methylation"/>
    <property type="evidence" value="ECO:0007669"/>
    <property type="project" value="UniProtKB-KW"/>
</dbReference>
<keyword evidence="2" id="KW-0489">Methyltransferase</keyword>
<dbReference type="Pfam" id="PF13847">
    <property type="entry name" value="Methyltransf_31"/>
    <property type="match status" value="1"/>
</dbReference>
<dbReference type="PANTHER" id="PTHR43591">
    <property type="entry name" value="METHYLTRANSFERASE"/>
    <property type="match status" value="1"/>
</dbReference>
<keyword evidence="2" id="KW-0808">Transferase</keyword>
<keyword evidence="3" id="KW-1185">Reference proteome</keyword>
<organism evidence="2 3">
    <name type="scientific">Paenibacillus mellifer</name>
    <dbReference type="NCBI Taxonomy" id="2937794"/>
    <lineage>
        <taxon>Bacteria</taxon>
        <taxon>Bacillati</taxon>
        <taxon>Bacillota</taxon>
        <taxon>Bacilli</taxon>
        <taxon>Bacillales</taxon>
        <taxon>Paenibacillaceae</taxon>
        <taxon>Paenibacillus</taxon>
    </lineage>
</organism>
<name>A0A9X1Y504_9BACL</name>
<proteinExistence type="predicted"/>